<comment type="similarity">
    <text evidence="2">Belongs to the chromate ion transporter (CHR) (TC 2.A.51) family.</text>
</comment>
<evidence type="ECO:0000256" key="2">
    <source>
        <dbReference type="ARBA" id="ARBA00005262"/>
    </source>
</evidence>
<evidence type="ECO:0000256" key="3">
    <source>
        <dbReference type="ARBA" id="ARBA00022475"/>
    </source>
</evidence>
<dbReference type="RefSeq" id="WP_069329561.1">
    <property type="nucleotide sequence ID" value="NZ_MDER01000086.1"/>
</dbReference>
<dbReference type="GO" id="GO:0015109">
    <property type="term" value="F:chromate transmembrane transporter activity"/>
    <property type="evidence" value="ECO:0007669"/>
    <property type="project" value="InterPro"/>
</dbReference>
<organism evidence="8 9">
    <name type="scientific">Paenibacillus nuruki</name>
    <dbReference type="NCBI Taxonomy" id="1886670"/>
    <lineage>
        <taxon>Bacteria</taxon>
        <taxon>Bacillati</taxon>
        <taxon>Bacillota</taxon>
        <taxon>Bacilli</taxon>
        <taxon>Bacillales</taxon>
        <taxon>Paenibacillaceae</taxon>
        <taxon>Paenibacillus</taxon>
    </lineage>
</organism>
<comment type="subcellular location">
    <subcellularLocation>
        <location evidence="1">Cell membrane</location>
        <topology evidence="1">Multi-pass membrane protein</topology>
    </subcellularLocation>
</comment>
<proteinExistence type="inferred from homology"/>
<reference evidence="8 9" key="1">
    <citation type="submission" date="2016-08" db="EMBL/GenBank/DDBJ databases">
        <title>Genome sequencing of Paenibacillus sp. TI45-13ar, isolated from Korean traditional nuruk.</title>
        <authorList>
            <person name="Kim S.-J."/>
        </authorList>
    </citation>
    <scope>NUCLEOTIDE SEQUENCE [LARGE SCALE GENOMIC DNA]</scope>
    <source>
        <strain evidence="8 9">TI45-13ar</strain>
    </source>
</reference>
<feature type="transmembrane region" description="Helical" evidence="7">
    <location>
        <begin position="168"/>
        <end position="186"/>
    </location>
</feature>
<keyword evidence="4 7" id="KW-0812">Transmembrane</keyword>
<dbReference type="PATRIC" id="fig|1886670.3.peg.4274"/>
<protein>
    <submittedName>
        <fullName evidence="8">Putative transporter YwrA</fullName>
    </submittedName>
</protein>
<dbReference type="AlphaFoldDB" id="A0A1E3KY61"/>
<evidence type="ECO:0000256" key="1">
    <source>
        <dbReference type="ARBA" id="ARBA00004651"/>
    </source>
</evidence>
<feature type="transmembrane region" description="Helical" evidence="7">
    <location>
        <begin position="118"/>
        <end position="136"/>
    </location>
</feature>
<feature type="transmembrane region" description="Helical" evidence="7">
    <location>
        <begin position="84"/>
        <end position="106"/>
    </location>
</feature>
<name>A0A1E3KY61_9BACL</name>
<dbReference type="Pfam" id="PF02417">
    <property type="entry name" value="Chromate_transp"/>
    <property type="match status" value="1"/>
</dbReference>
<keyword evidence="9" id="KW-1185">Reference proteome</keyword>
<evidence type="ECO:0000256" key="4">
    <source>
        <dbReference type="ARBA" id="ARBA00022692"/>
    </source>
</evidence>
<gene>
    <name evidence="8" type="ORF">PTI45_04244</name>
</gene>
<dbReference type="GO" id="GO:0005886">
    <property type="term" value="C:plasma membrane"/>
    <property type="evidence" value="ECO:0007669"/>
    <property type="project" value="UniProtKB-SubCell"/>
</dbReference>
<dbReference type="PANTHER" id="PTHR43663:SF1">
    <property type="entry name" value="CHROMATE TRANSPORTER"/>
    <property type="match status" value="1"/>
</dbReference>
<feature type="transmembrane region" description="Helical" evidence="7">
    <location>
        <begin position="12"/>
        <end position="29"/>
    </location>
</feature>
<evidence type="ECO:0000256" key="7">
    <source>
        <dbReference type="SAM" id="Phobius"/>
    </source>
</evidence>
<comment type="caution">
    <text evidence="8">The sequence shown here is derived from an EMBL/GenBank/DDBJ whole genome shotgun (WGS) entry which is preliminary data.</text>
</comment>
<keyword evidence="5 7" id="KW-1133">Transmembrane helix</keyword>
<evidence type="ECO:0000313" key="9">
    <source>
        <dbReference type="Proteomes" id="UP000094578"/>
    </source>
</evidence>
<keyword evidence="3" id="KW-1003">Cell membrane</keyword>
<keyword evidence="6 7" id="KW-0472">Membrane</keyword>
<evidence type="ECO:0000313" key="8">
    <source>
        <dbReference type="EMBL" id="ODP26404.1"/>
    </source>
</evidence>
<dbReference type="EMBL" id="MDER01000086">
    <property type="protein sequence ID" value="ODP26404.1"/>
    <property type="molecule type" value="Genomic_DNA"/>
</dbReference>
<evidence type="ECO:0000256" key="6">
    <source>
        <dbReference type="ARBA" id="ARBA00023136"/>
    </source>
</evidence>
<dbReference type="PANTHER" id="PTHR43663">
    <property type="entry name" value="CHROMATE TRANSPORT PROTEIN-RELATED"/>
    <property type="match status" value="1"/>
</dbReference>
<evidence type="ECO:0000256" key="5">
    <source>
        <dbReference type="ARBA" id="ARBA00022989"/>
    </source>
</evidence>
<dbReference type="InterPro" id="IPR003370">
    <property type="entry name" value="Chromate_transpt"/>
</dbReference>
<feature type="transmembrane region" description="Helical" evidence="7">
    <location>
        <begin position="142"/>
        <end position="161"/>
    </location>
</feature>
<dbReference type="Proteomes" id="UP000094578">
    <property type="component" value="Unassembled WGS sequence"/>
</dbReference>
<sequence>MVTLTIDWIEWLRLFWGFFLANVLGYGGGPASIPLMYNEIVAHYHWLDDKTFSNVLALGNTLPGPIATKIAAFVGYDVSGIGGIFIALFATIVPSAVALILLLNLLQKYRTSPVVKGLTLLVQPVIAVMMAVLTWQLTAGSFVSIGIWQSLGIAAVAFWAMQIRKIHPAFVILAAFVYGALVLPNFI</sequence>
<accession>A0A1E3KY61</accession>
<dbReference type="InterPro" id="IPR052518">
    <property type="entry name" value="CHR_Transporter"/>
</dbReference>
<dbReference type="STRING" id="1886670.PTI45_04244"/>